<dbReference type="InterPro" id="IPR004881">
    <property type="entry name" value="Ribosome_biogen_GTPase_RsgA"/>
</dbReference>
<organism evidence="13 14">
    <name type="scientific">Candidatus Venteria ishoeyi</name>
    <dbReference type="NCBI Taxonomy" id="1899563"/>
    <lineage>
        <taxon>Bacteria</taxon>
        <taxon>Pseudomonadati</taxon>
        <taxon>Pseudomonadota</taxon>
        <taxon>Gammaproteobacteria</taxon>
        <taxon>Thiotrichales</taxon>
        <taxon>Thiotrichaceae</taxon>
        <taxon>Venteria</taxon>
    </lineage>
</organism>
<dbReference type="SUPFAM" id="SSF52540">
    <property type="entry name" value="P-loop containing nucleoside triphosphate hydrolases"/>
    <property type="match status" value="1"/>
</dbReference>
<comment type="function">
    <text evidence="10">One of several proteins that assist in the late maturation steps of the functional core of the 30S ribosomal subunit. Helps release RbfA from mature subunits. May play a role in the assembly of ribosomal proteins into the subunit. Circularly permuted GTPase that catalyzes slow GTP hydrolysis, GTPase activity is stimulated by the 30S ribosomal subunit.</text>
</comment>
<comment type="cofactor">
    <cofactor evidence="10">
        <name>Zn(2+)</name>
        <dbReference type="ChEBI" id="CHEBI:29105"/>
    </cofactor>
    <text evidence="10">Binds 1 zinc ion per subunit.</text>
</comment>
<dbReference type="PANTHER" id="PTHR32120">
    <property type="entry name" value="SMALL RIBOSOMAL SUBUNIT BIOGENESIS GTPASE RSGA"/>
    <property type="match status" value="1"/>
</dbReference>
<evidence type="ECO:0000256" key="9">
    <source>
        <dbReference type="ARBA" id="ARBA00023134"/>
    </source>
</evidence>
<keyword evidence="7 10" id="KW-0862">Zinc</keyword>
<name>A0A1H6F864_9GAMM</name>
<dbReference type="EC" id="3.6.1.-" evidence="10"/>
<dbReference type="HAMAP" id="MF_01820">
    <property type="entry name" value="GTPase_RsgA"/>
    <property type="match status" value="1"/>
</dbReference>
<feature type="binding site" evidence="10">
    <location>
        <position position="290"/>
    </location>
    <ligand>
        <name>Zn(2+)</name>
        <dbReference type="ChEBI" id="CHEBI:29105"/>
    </ligand>
</feature>
<dbReference type="Proteomes" id="UP000236724">
    <property type="component" value="Unassembled WGS sequence"/>
</dbReference>
<dbReference type="Pfam" id="PF03193">
    <property type="entry name" value="RsgA_GTPase"/>
    <property type="match status" value="1"/>
</dbReference>
<feature type="domain" description="CP-type G" evidence="12">
    <location>
        <begin position="100"/>
        <end position="260"/>
    </location>
</feature>
<feature type="binding site" evidence="10">
    <location>
        <begin position="202"/>
        <end position="210"/>
    </location>
    <ligand>
        <name>GTP</name>
        <dbReference type="ChEBI" id="CHEBI:37565"/>
    </ligand>
</feature>
<feature type="domain" description="EngC GTPase" evidence="11">
    <location>
        <begin position="109"/>
        <end position="258"/>
    </location>
</feature>
<dbReference type="GO" id="GO:0019843">
    <property type="term" value="F:rRNA binding"/>
    <property type="evidence" value="ECO:0007669"/>
    <property type="project" value="UniProtKB-KW"/>
</dbReference>
<evidence type="ECO:0000259" key="12">
    <source>
        <dbReference type="PROSITE" id="PS51721"/>
    </source>
</evidence>
<dbReference type="CDD" id="cd01854">
    <property type="entry name" value="YjeQ_EngC"/>
    <property type="match status" value="1"/>
</dbReference>
<dbReference type="GO" id="GO:0042274">
    <property type="term" value="P:ribosomal small subunit biogenesis"/>
    <property type="evidence" value="ECO:0007669"/>
    <property type="project" value="UniProtKB-UniRule"/>
</dbReference>
<dbReference type="AlphaFoldDB" id="A0A1H6F864"/>
<feature type="binding site" evidence="10">
    <location>
        <position position="283"/>
    </location>
    <ligand>
        <name>Zn(2+)</name>
        <dbReference type="ChEBI" id="CHEBI:29105"/>
    </ligand>
</feature>
<comment type="subcellular location">
    <subcellularLocation>
        <location evidence="10">Cytoplasm</location>
    </subcellularLocation>
</comment>
<evidence type="ECO:0000256" key="6">
    <source>
        <dbReference type="ARBA" id="ARBA00022801"/>
    </source>
</evidence>
<evidence type="ECO:0000256" key="8">
    <source>
        <dbReference type="ARBA" id="ARBA00022884"/>
    </source>
</evidence>
<evidence type="ECO:0000313" key="14">
    <source>
        <dbReference type="Proteomes" id="UP000236724"/>
    </source>
</evidence>
<comment type="subunit">
    <text evidence="10">Monomer. Associates with 30S ribosomal subunit, binds 16S rRNA.</text>
</comment>
<evidence type="ECO:0000256" key="2">
    <source>
        <dbReference type="ARBA" id="ARBA00022517"/>
    </source>
</evidence>
<dbReference type="InterPro" id="IPR030378">
    <property type="entry name" value="G_CP_dom"/>
</dbReference>
<sequence>MKLNDLGCNPKIEEIIKSEQYANFEVGRVVREHKERYFVSLQDGDFEAEITGNLRFSAKSNADFPAVGDWVACVLFDNQLAIIQSILPRKSLLERQAVGKHGESQIIAANVDEGLIVQSADHNFNINRLERYMTICYSAGIDVTLVLTKLDLISKTDFDDILHQLNERGISISIFPISNVSKQGYSDLMTYMRKGKSYCVIGSSSVGKSTLINNLMGYEHLKTSATSESNLKGRHTTSHRELIVLDNGGILIDTPGMRELGITENPEALSMTFNAISELAQECKFSDCSHTNESGCAILFAVENGDIDSASYDNYMKMQREQEHFQRSVADKRKHDKEFGKMIKSVMKERKKNRF</sequence>
<dbReference type="InterPro" id="IPR012340">
    <property type="entry name" value="NA-bd_OB-fold"/>
</dbReference>
<dbReference type="OrthoDB" id="9809485at2"/>
<accession>A0A1H6F864</accession>
<evidence type="ECO:0000256" key="7">
    <source>
        <dbReference type="ARBA" id="ARBA00022833"/>
    </source>
</evidence>
<dbReference type="Gene3D" id="1.10.40.50">
    <property type="entry name" value="Probable gtpase engc, domain 3"/>
    <property type="match status" value="1"/>
</dbReference>
<evidence type="ECO:0000256" key="3">
    <source>
        <dbReference type="ARBA" id="ARBA00022723"/>
    </source>
</evidence>
<gene>
    <name evidence="13" type="primary">rsgA_2</name>
    <name evidence="10" type="synonym">rsgA</name>
    <name evidence="13" type="ORF">MBHS_01089</name>
</gene>
<comment type="similarity">
    <text evidence="10">Belongs to the TRAFAC class YlqF/YawG GTPase family. RsgA subfamily.</text>
</comment>
<keyword evidence="6 10" id="KW-0378">Hydrolase</keyword>
<evidence type="ECO:0000256" key="1">
    <source>
        <dbReference type="ARBA" id="ARBA00022490"/>
    </source>
</evidence>
<dbReference type="PANTHER" id="PTHR32120:SF10">
    <property type="entry name" value="SMALL RIBOSOMAL SUBUNIT BIOGENESIS GTPASE RSGA"/>
    <property type="match status" value="1"/>
</dbReference>
<dbReference type="InterPro" id="IPR010914">
    <property type="entry name" value="RsgA_GTPase_dom"/>
</dbReference>
<keyword evidence="9 10" id="KW-0342">GTP-binding</keyword>
<evidence type="ECO:0000256" key="5">
    <source>
        <dbReference type="ARBA" id="ARBA00022741"/>
    </source>
</evidence>
<keyword evidence="2 10" id="KW-0690">Ribosome biogenesis</keyword>
<reference evidence="13 14" key="1">
    <citation type="submission" date="2016-10" db="EMBL/GenBank/DDBJ databases">
        <authorList>
            <person name="de Groot N.N."/>
        </authorList>
    </citation>
    <scope>NUCLEOTIDE SEQUENCE [LARGE SCALE GENOMIC DNA]</scope>
    <source>
        <strain evidence="13">MBHS1</strain>
    </source>
</reference>
<dbReference type="PROSITE" id="PS50936">
    <property type="entry name" value="ENGC_GTPASE"/>
    <property type="match status" value="1"/>
</dbReference>
<keyword evidence="4 10" id="KW-0699">rRNA-binding</keyword>
<dbReference type="GO" id="GO:0005525">
    <property type="term" value="F:GTP binding"/>
    <property type="evidence" value="ECO:0007669"/>
    <property type="project" value="UniProtKB-UniRule"/>
</dbReference>
<dbReference type="GO" id="GO:0046872">
    <property type="term" value="F:metal ion binding"/>
    <property type="evidence" value="ECO:0007669"/>
    <property type="project" value="UniProtKB-KW"/>
</dbReference>
<feature type="binding site" evidence="10">
    <location>
        <position position="296"/>
    </location>
    <ligand>
        <name>Zn(2+)</name>
        <dbReference type="ChEBI" id="CHEBI:29105"/>
    </ligand>
</feature>
<dbReference type="RefSeq" id="WP_103919197.1">
    <property type="nucleotide sequence ID" value="NZ_FMSV02000176.1"/>
</dbReference>
<dbReference type="SUPFAM" id="SSF50249">
    <property type="entry name" value="Nucleic acid-binding proteins"/>
    <property type="match status" value="1"/>
</dbReference>
<dbReference type="NCBIfam" id="TIGR00157">
    <property type="entry name" value="ribosome small subunit-dependent GTPase A"/>
    <property type="match status" value="1"/>
</dbReference>
<keyword evidence="3 10" id="KW-0479">Metal-binding</keyword>
<evidence type="ECO:0000256" key="10">
    <source>
        <dbReference type="HAMAP-Rule" id="MF_01820"/>
    </source>
</evidence>
<feature type="binding site" evidence="10">
    <location>
        <begin position="148"/>
        <end position="151"/>
    </location>
    <ligand>
        <name>GTP</name>
        <dbReference type="ChEBI" id="CHEBI:37565"/>
    </ligand>
</feature>
<evidence type="ECO:0000259" key="11">
    <source>
        <dbReference type="PROSITE" id="PS50936"/>
    </source>
</evidence>
<keyword evidence="5 10" id="KW-0547">Nucleotide-binding</keyword>
<keyword evidence="1 10" id="KW-0963">Cytoplasm</keyword>
<dbReference type="GO" id="GO:0005737">
    <property type="term" value="C:cytoplasm"/>
    <property type="evidence" value="ECO:0007669"/>
    <property type="project" value="UniProtKB-SubCell"/>
</dbReference>
<proteinExistence type="inferred from homology"/>
<evidence type="ECO:0000256" key="4">
    <source>
        <dbReference type="ARBA" id="ARBA00022730"/>
    </source>
</evidence>
<keyword evidence="8 10" id="KW-0694">RNA-binding</keyword>
<dbReference type="InterPro" id="IPR027417">
    <property type="entry name" value="P-loop_NTPase"/>
</dbReference>
<dbReference type="PROSITE" id="PS51721">
    <property type="entry name" value="G_CP"/>
    <property type="match status" value="1"/>
</dbReference>
<protein>
    <recommendedName>
        <fullName evidence="10">Small ribosomal subunit biogenesis GTPase RsgA</fullName>
        <ecNumber evidence="10">3.6.1.-</ecNumber>
    </recommendedName>
</protein>
<dbReference type="EMBL" id="FMSV02000176">
    <property type="protein sequence ID" value="SEH05236.1"/>
    <property type="molecule type" value="Genomic_DNA"/>
</dbReference>
<evidence type="ECO:0000313" key="13">
    <source>
        <dbReference type="EMBL" id="SEH05236.1"/>
    </source>
</evidence>
<keyword evidence="14" id="KW-1185">Reference proteome</keyword>
<dbReference type="GO" id="GO:0003924">
    <property type="term" value="F:GTPase activity"/>
    <property type="evidence" value="ECO:0007669"/>
    <property type="project" value="UniProtKB-UniRule"/>
</dbReference>
<feature type="binding site" evidence="10">
    <location>
        <position position="288"/>
    </location>
    <ligand>
        <name>Zn(2+)</name>
        <dbReference type="ChEBI" id="CHEBI:29105"/>
    </ligand>
</feature>
<dbReference type="Gene3D" id="3.40.50.300">
    <property type="entry name" value="P-loop containing nucleotide triphosphate hydrolases"/>
    <property type="match status" value="1"/>
</dbReference>